<gene>
    <name evidence="1" type="ORF">BB934_14590</name>
</gene>
<accession>A0A1B2EH37</accession>
<dbReference type="EMBL" id="CP016616">
    <property type="protein sequence ID" value="ANY79293.1"/>
    <property type="molecule type" value="Genomic_DNA"/>
</dbReference>
<organism evidence="1">
    <name type="scientific">Microvirga ossetica</name>
    <dbReference type="NCBI Taxonomy" id="1882682"/>
    <lineage>
        <taxon>Bacteria</taxon>
        <taxon>Pseudomonadati</taxon>
        <taxon>Pseudomonadota</taxon>
        <taxon>Alphaproteobacteria</taxon>
        <taxon>Hyphomicrobiales</taxon>
        <taxon>Methylobacteriaceae</taxon>
        <taxon>Microvirga</taxon>
    </lineage>
</organism>
<protein>
    <submittedName>
        <fullName evidence="1">Uncharacterized protein</fullName>
    </submittedName>
</protein>
<name>A0A1B2EH37_9HYPH</name>
<reference evidence="1" key="1">
    <citation type="submission" date="2016-07" db="EMBL/GenBank/DDBJ databases">
        <title>Microvirga ossetica sp. nov. a new species of rhizobia isolated from root nodules of the legume species Vicia alpestris Steven originated from North Ossetia region in the Caucasus.</title>
        <authorList>
            <person name="Safronova V.I."/>
            <person name="Kuznetsova I.G."/>
            <person name="Sazanova A.L."/>
            <person name="Belimov A."/>
            <person name="Andronov E."/>
            <person name="Osledkin Y.S."/>
            <person name="Onishchuk O.P."/>
            <person name="Kurchak O.N."/>
            <person name="Shaposhnikov A.I."/>
            <person name="Willems A."/>
            <person name="Tikhonovich I.A."/>
        </authorList>
    </citation>
    <scope>NUCLEOTIDE SEQUENCE [LARGE SCALE GENOMIC DNA]</scope>
    <source>
        <strain evidence="1">V5/3M</strain>
    </source>
</reference>
<dbReference type="AlphaFoldDB" id="A0A1B2EH37"/>
<dbReference type="RefSeq" id="WP_099510297.1">
    <property type="nucleotide sequence ID" value="NZ_CP016616.1"/>
</dbReference>
<sequence>MNMQSRSVEGYEALIINRCTGAFVIYHLNSEDRELATEWARCLAQSCRVELWHNAELVGSFPPLPTRTTRDLC</sequence>
<proteinExistence type="predicted"/>
<evidence type="ECO:0000313" key="1">
    <source>
        <dbReference type="EMBL" id="ANY79293.1"/>
    </source>
</evidence>
<dbReference type="KEGG" id="moc:BB934_14590"/>